<dbReference type="PANTHER" id="PTHR44329">
    <property type="entry name" value="SERINE/THREONINE-PROTEIN KINASE TNNI3K-RELATED"/>
    <property type="match status" value="1"/>
</dbReference>
<evidence type="ECO:0000256" key="2">
    <source>
        <dbReference type="ARBA" id="ARBA00012513"/>
    </source>
</evidence>
<evidence type="ECO:0000256" key="6">
    <source>
        <dbReference type="ARBA" id="ARBA00022777"/>
    </source>
</evidence>
<evidence type="ECO:0000259" key="12">
    <source>
        <dbReference type="PROSITE" id="PS50011"/>
    </source>
</evidence>
<dbReference type="PROSITE" id="PS50297">
    <property type="entry name" value="ANK_REP_REGION"/>
    <property type="match status" value="1"/>
</dbReference>
<dbReference type="InterPro" id="IPR001245">
    <property type="entry name" value="Ser-Thr/Tyr_kinase_cat_dom"/>
</dbReference>
<keyword evidence="7" id="KW-0067">ATP-binding</keyword>
<gene>
    <name evidence="13" type="ORF">DM860_015520</name>
</gene>
<feature type="domain" description="Protein kinase" evidence="12">
    <location>
        <begin position="195"/>
        <end position="468"/>
    </location>
</feature>
<accession>A0A328DHW8</accession>
<dbReference type="EMBL" id="NQVE01000140">
    <property type="protein sequence ID" value="RAL45114.1"/>
    <property type="molecule type" value="Genomic_DNA"/>
</dbReference>
<evidence type="ECO:0000256" key="4">
    <source>
        <dbReference type="ARBA" id="ARBA00022737"/>
    </source>
</evidence>
<dbReference type="Gene3D" id="1.25.40.20">
    <property type="entry name" value="Ankyrin repeat-containing domain"/>
    <property type="match status" value="1"/>
</dbReference>
<dbReference type="GO" id="GO:0004674">
    <property type="term" value="F:protein serine/threonine kinase activity"/>
    <property type="evidence" value="ECO:0007669"/>
    <property type="project" value="UniProtKB-EC"/>
</dbReference>
<dbReference type="FunFam" id="1.10.510.10:FF:000355">
    <property type="entry name" value="Integrin-linked protein kinase family"/>
    <property type="match status" value="1"/>
</dbReference>
<dbReference type="AlphaFoldDB" id="A0A328DHW8"/>
<evidence type="ECO:0000256" key="5">
    <source>
        <dbReference type="ARBA" id="ARBA00022741"/>
    </source>
</evidence>
<dbReference type="Pfam" id="PF07714">
    <property type="entry name" value="PK_Tyr_Ser-Thr"/>
    <property type="match status" value="1"/>
</dbReference>
<dbReference type="GO" id="GO:0005737">
    <property type="term" value="C:cytoplasm"/>
    <property type="evidence" value="ECO:0007669"/>
    <property type="project" value="UniProtKB-ARBA"/>
</dbReference>
<evidence type="ECO:0000256" key="10">
    <source>
        <dbReference type="ARBA" id="ARBA00048679"/>
    </source>
</evidence>
<dbReference type="SUPFAM" id="SSF56112">
    <property type="entry name" value="Protein kinase-like (PK-like)"/>
    <property type="match status" value="1"/>
</dbReference>
<feature type="repeat" description="ANK" evidence="11">
    <location>
        <begin position="111"/>
        <end position="143"/>
    </location>
</feature>
<dbReference type="Pfam" id="PF12796">
    <property type="entry name" value="Ank_2"/>
    <property type="match status" value="1"/>
</dbReference>
<dbReference type="PROSITE" id="PS50011">
    <property type="entry name" value="PROTEIN_KINASE_DOM"/>
    <property type="match status" value="1"/>
</dbReference>
<evidence type="ECO:0000313" key="13">
    <source>
        <dbReference type="EMBL" id="RAL45114.1"/>
    </source>
</evidence>
<name>A0A328DHW8_9ASTE</name>
<dbReference type="Gene3D" id="1.10.510.10">
    <property type="entry name" value="Transferase(Phosphotransferase) domain 1"/>
    <property type="match status" value="1"/>
</dbReference>
<keyword evidence="4" id="KW-0677">Repeat</keyword>
<keyword evidence="6" id="KW-0418">Kinase</keyword>
<dbReference type="FunFam" id="3.30.200.20:FF:000180">
    <property type="entry name" value="serine/threonine-protein kinase STY46-like"/>
    <property type="match status" value="1"/>
</dbReference>
<dbReference type="InterPro" id="IPR011009">
    <property type="entry name" value="Kinase-like_dom_sf"/>
</dbReference>
<dbReference type="InterPro" id="IPR002110">
    <property type="entry name" value="Ankyrin_rpt"/>
</dbReference>
<protein>
    <recommendedName>
        <fullName evidence="2">non-specific serine/threonine protein kinase</fullName>
        <ecNumber evidence="2">2.7.11.1</ecNumber>
    </recommendedName>
</protein>
<dbReference type="CDD" id="cd13999">
    <property type="entry name" value="STKc_MAP3K-like"/>
    <property type="match status" value="1"/>
</dbReference>
<dbReference type="GO" id="GO:0005524">
    <property type="term" value="F:ATP binding"/>
    <property type="evidence" value="ECO:0007669"/>
    <property type="project" value="UniProtKB-KW"/>
</dbReference>
<evidence type="ECO:0000256" key="3">
    <source>
        <dbReference type="ARBA" id="ARBA00022679"/>
    </source>
</evidence>
<keyword evidence="3" id="KW-0808">Transferase</keyword>
<comment type="catalytic activity">
    <reaction evidence="10">
        <text>L-seryl-[protein] + ATP = O-phospho-L-seryl-[protein] + ADP + H(+)</text>
        <dbReference type="Rhea" id="RHEA:17989"/>
        <dbReference type="Rhea" id="RHEA-COMP:9863"/>
        <dbReference type="Rhea" id="RHEA-COMP:11604"/>
        <dbReference type="ChEBI" id="CHEBI:15378"/>
        <dbReference type="ChEBI" id="CHEBI:29999"/>
        <dbReference type="ChEBI" id="CHEBI:30616"/>
        <dbReference type="ChEBI" id="CHEBI:83421"/>
        <dbReference type="ChEBI" id="CHEBI:456216"/>
        <dbReference type="EC" id="2.7.11.1"/>
    </reaction>
</comment>
<evidence type="ECO:0000256" key="9">
    <source>
        <dbReference type="ARBA" id="ARBA00047899"/>
    </source>
</evidence>
<keyword evidence="5" id="KW-0547">Nucleotide-binding</keyword>
<proteinExistence type="inferred from homology"/>
<dbReference type="InterPro" id="IPR000719">
    <property type="entry name" value="Prot_kinase_dom"/>
</dbReference>
<dbReference type="InterPro" id="IPR036770">
    <property type="entry name" value="Ankyrin_rpt-contain_sf"/>
</dbReference>
<comment type="similarity">
    <text evidence="1">Belongs to the protein kinase superfamily. TKL Ser/Thr protein kinase family.</text>
</comment>
<keyword evidence="8 11" id="KW-0040">ANK repeat</keyword>
<dbReference type="PROSITE" id="PS50088">
    <property type="entry name" value="ANK_REPEAT"/>
    <property type="match status" value="1"/>
</dbReference>
<sequence length="477" mass="53818">MNCANKMDVAAQLKRGISRQFSTGSVQRSGRFSFRRQNSLDPRRNTLRFSFGRQSSLDPIRRCPSDEAELLTVPENLDSTMQLLFMSCQGDVEGVKDLLDEGIDVNSIDLDGRTALHIAACEGHVEVVKLLLSRKANIDARDRWGSTAAADAKYYGNSEVYSILKARGAKVPKTRKTPMAVANPREVPEYELNPLELQIRRSDGIKGSYQVAKWNGTKVSVKILDKDCYSDPESINAFKHELMLLEKVRHPNVVQFVGAVTQNIPMMIVSEYHPRGDLGTYLQKKGRLSPSKSLRFALDIARGMNYLHECKPDPIIHCSLQPKNILLDDGGLLKVAGFGLLRLSKISPEKAKLVQPHAYDRSSYYVAPEIYRDDIFGRSVDVYSFAIILYEMMEGCPPFHPKLPEEAAKLLCIEGKRPSFKTKSKYPPDLKELIEECWDPEPAVRPTFSQIIARTDKIVTNCSKHGWLKDTFKLPWL</sequence>
<dbReference type="Gene3D" id="3.30.200.20">
    <property type="entry name" value="Phosphorylase Kinase, domain 1"/>
    <property type="match status" value="1"/>
</dbReference>
<dbReference type="FunFam" id="1.25.40.20:FF:000211">
    <property type="entry name" value="Integrin-linked protein kinase 1"/>
    <property type="match status" value="1"/>
</dbReference>
<organism evidence="13 14">
    <name type="scientific">Cuscuta australis</name>
    <dbReference type="NCBI Taxonomy" id="267555"/>
    <lineage>
        <taxon>Eukaryota</taxon>
        <taxon>Viridiplantae</taxon>
        <taxon>Streptophyta</taxon>
        <taxon>Embryophyta</taxon>
        <taxon>Tracheophyta</taxon>
        <taxon>Spermatophyta</taxon>
        <taxon>Magnoliopsida</taxon>
        <taxon>eudicotyledons</taxon>
        <taxon>Gunneridae</taxon>
        <taxon>Pentapetalae</taxon>
        <taxon>asterids</taxon>
        <taxon>lamiids</taxon>
        <taxon>Solanales</taxon>
        <taxon>Convolvulaceae</taxon>
        <taxon>Cuscuteae</taxon>
        <taxon>Cuscuta</taxon>
        <taxon>Cuscuta subgen. Grammica</taxon>
        <taxon>Cuscuta sect. Cleistogrammica</taxon>
    </lineage>
</organism>
<dbReference type="Proteomes" id="UP000249390">
    <property type="component" value="Unassembled WGS sequence"/>
</dbReference>
<dbReference type="EC" id="2.7.11.1" evidence="2"/>
<dbReference type="SMART" id="SM00248">
    <property type="entry name" value="ANK"/>
    <property type="match status" value="2"/>
</dbReference>
<dbReference type="SUPFAM" id="SSF48403">
    <property type="entry name" value="Ankyrin repeat"/>
    <property type="match status" value="1"/>
</dbReference>
<dbReference type="PANTHER" id="PTHR44329:SF7">
    <property type="entry name" value="OS02G0608500 PROTEIN"/>
    <property type="match status" value="1"/>
</dbReference>
<dbReference type="PIRSF" id="PIRSF000654">
    <property type="entry name" value="Integrin-linked_kinase"/>
    <property type="match status" value="1"/>
</dbReference>
<evidence type="ECO:0000313" key="14">
    <source>
        <dbReference type="Proteomes" id="UP000249390"/>
    </source>
</evidence>
<evidence type="ECO:0000256" key="7">
    <source>
        <dbReference type="ARBA" id="ARBA00022840"/>
    </source>
</evidence>
<comment type="caution">
    <text evidence="13">The sequence shown here is derived from an EMBL/GenBank/DDBJ whole genome shotgun (WGS) entry which is preliminary data.</text>
</comment>
<dbReference type="InterPro" id="IPR051681">
    <property type="entry name" value="Ser/Thr_Kinases-Pseudokinases"/>
</dbReference>
<reference evidence="13 14" key="1">
    <citation type="submission" date="2018-06" db="EMBL/GenBank/DDBJ databases">
        <title>The Genome of Cuscuta australis (Dodder) Provides Insight into the Evolution of Plant Parasitism.</title>
        <authorList>
            <person name="Liu H."/>
        </authorList>
    </citation>
    <scope>NUCLEOTIDE SEQUENCE [LARGE SCALE GENOMIC DNA]</scope>
    <source>
        <strain evidence="14">cv. Yunnan</strain>
        <tissue evidence="13">Vines</tissue>
    </source>
</reference>
<comment type="catalytic activity">
    <reaction evidence="9">
        <text>L-threonyl-[protein] + ATP = O-phospho-L-threonyl-[protein] + ADP + H(+)</text>
        <dbReference type="Rhea" id="RHEA:46608"/>
        <dbReference type="Rhea" id="RHEA-COMP:11060"/>
        <dbReference type="Rhea" id="RHEA-COMP:11605"/>
        <dbReference type="ChEBI" id="CHEBI:15378"/>
        <dbReference type="ChEBI" id="CHEBI:30013"/>
        <dbReference type="ChEBI" id="CHEBI:30616"/>
        <dbReference type="ChEBI" id="CHEBI:61977"/>
        <dbReference type="ChEBI" id="CHEBI:456216"/>
        <dbReference type="EC" id="2.7.11.1"/>
    </reaction>
</comment>
<keyword evidence="14" id="KW-1185">Reference proteome</keyword>
<evidence type="ECO:0000256" key="11">
    <source>
        <dbReference type="PROSITE-ProRule" id="PRU00023"/>
    </source>
</evidence>
<evidence type="ECO:0000256" key="1">
    <source>
        <dbReference type="ARBA" id="ARBA00005843"/>
    </source>
</evidence>
<evidence type="ECO:0000256" key="8">
    <source>
        <dbReference type="ARBA" id="ARBA00023043"/>
    </source>
</evidence>